<dbReference type="Gene3D" id="1.10.10.60">
    <property type="entry name" value="Homeodomain-like"/>
    <property type="match status" value="1"/>
</dbReference>
<dbReference type="Gene3D" id="3.40.50.2300">
    <property type="match status" value="1"/>
</dbReference>
<dbReference type="RefSeq" id="WP_039642675.1">
    <property type="nucleotide sequence ID" value="NZ_JXBL01000001.1"/>
</dbReference>
<dbReference type="GO" id="GO:0043565">
    <property type="term" value="F:sequence-specific DNA binding"/>
    <property type="evidence" value="ECO:0007669"/>
    <property type="project" value="InterPro"/>
</dbReference>
<dbReference type="Pfam" id="PF02954">
    <property type="entry name" value="HTH_8"/>
    <property type="match status" value="1"/>
</dbReference>
<evidence type="ECO:0000313" key="10">
    <source>
        <dbReference type="Proteomes" id="UP000031433"/>
    </source>
</evidence>
<dbReference type="GO" id="GO:0006355">
    <property type="term" value="P:regulation of DNA-templated transcription"/>
    <property type="evidence" value="ECO:0007669"/>
    <property type="project" value="InterPro"/>
</dbReference>
<dbReference type="FunFam" id="3.40.50.300:FF:000006">
    <property type="entry name" value="DNA-binding transcriptional regulator NtrC"/>
    <property type="match status" value="1"/>
</dbReference>
<dbReference type="PROSITE" id="PS00688">
    <property type="entry name" value="SIGMA54_INTERACT_3"/>
    <property type="match status" value="1"/>
</dbReference>
<dbReference type="PROSITE" id="PS50045">
    <property type="entry name" value="SIGMA54_INTERACT_4"/>
    <property type="match status" value="1"/>
</dbReference>
<dbReference type="InterPro" id="IPR027417">
    <property type="entry name" value="P-loop_NTPase"/>
</dbReference>
<evidence type="ECO:0000256" key="6">
    <source>
        <dbReference type="PROSITE-ProRule" id="PRU00169"/>
    </source>
</evidence>
<dbReference type="PANTHER" id="PTHR32071">
    <property type="entry name" value="TRANSCRIPTIONAL REGULATORY PROTEIN"/>
    <property type="match status" value="1"/>
</dbReference>
<dbReference type="SUPFAM" id="SSF52540">
    <property type="entry name" value="P-loop containing nucleoside triphosphate hydrolases"/>
    <property type="match status" value="1"/>
</dbReference>
<dbReference type="SUPFAM" id="SSF46689">
    <property type="entry name" value="Homeodomain-like"/>
    <property type="match status" value="1"/>
</dbReference>
<evidence type="ECO:0000313" key="9">
    <source>
        <dbReference type="EMBL" id="KIE41167.1"/>
    </source>
</evidence>
<dbReference type="InterPro" id="IPR058031">
    <property type="entry name" value="AAA_lid_NorR"/>
</dbReference>
<evidence type="ECO:0000259" key="8">
    <source>
        <dbReference type="PROSITE" id="PS50110"/>
    </source>
</evidence>
<dbReference type="SUPFAM" id="SSF52172">
    <property type="entry name" value="CheY-like"/>
    <property type="match status" value="1"/>
</dbReference>
<dbReference type="PROSITE" id="PS50110">
    <property type="entry name" value="RESPONSE_REGULATORY"/>
    <property type="match status" value="1"/>
</dbReference>
<dbReference type="InterPro" id="IPR002197">
    <property type="entry name" value="HTH_Fis"/>
</dbReference>
<evidence type="ECO:0000256" key="3">
    <source>
        <dbReference type="ARBA" id="ARBA00023015"/>
    </source>
</evidence>
<accession>A0A0C1QKM3</accession>
<dbReference type="PROSITE" id="PS00675">
    <property type="entry name" value="SIGMA54_INTERACT_1"/>
    <property type="match status" value="1"/>
</dbReference>
<proteinExistence type="predicted"/>
<keyword evidence="2" id="KW-0067">ATP-binding</keyword>
<dbReference type="EMBL" id="JXBL01000001">
    <property type="protein sequence ID" value="KIE41167.1"/>
    <property type="molecule type" value="Genomic_DNA"/>
</dbReference>
<dbReference type="InterPro" id="IPR025943">
    <property type="entry name" value="Sigma_54_int_dom_ATP-bd_2"/>
</dbReference>
<dbReference type="InterPro" id="IPR011006">
    <property type="entry name" value="CheY-like_superfamily"/>
</dbReference>
<dbReference type="AlphaFoldDB" id="A0A0C1QKM3"/>
<dbReference type="PROSITE" id="PS00676">
    <property type="entry name" value="SIGMA54_INTERACT_2"/>
    <property type="match status" value="1"/>
</dbReference>
<dbReference type="InterPro" id="IPR001789">
    <property type="entry name" value="Sig_transdc_resp-reg_receiver"/>
</dbReference>
<gene>
    <name evidence="9" type="ORF">SE37_00220</name>
</gene>
<organism evidence="9 10">
    <name type="scientific">Geobacter soli</name>
    <dbReference type="NCBI Taxonomy" id="1510391"/>
    <lineage>
        <taxon>Bacteria</taxon>
        <taxon>Pseudomonadati</taxon>
        <taxon>Thermodesulfobacteriota</taxon>
        <taxon>Desulfuromonadia</taxon>
        <taxon>Geobacterales</taxon>
        <taxon>Geobacteraceae</taxon>
        <taxon>Geobacter</taxon>
    </lineage>
</organism>
<dbReference type="SMART" id="SM00448">
    <property type="entry name" value="REC"/>
    <property type="match status" value="1"/>
</dbReference>
<name>A0A0C1QKM3_9BACT</name>
<feature type="modified residue" description="4-aspartylphosphate" evidence="6">
    <location>
        <position position="53"/>
    </location>
</feature>
<keyword evidence="4" id="KW-0238">DNA-binding</keyword>
<dbReference type="Pfam" id="PF25601">
    <property type="entry name" value="AAA_lid_14"/>
    <property type="match status" value="1"/>
</dbReference>
<dbReference type="CDD" id="cd00009">
    <property type="entry name" value="AAA"/>
    <property type="match status" value="1"/>
</dbReference>
<dbReference type="GO" id="GO:0000160">
    <property type="term" value="P:phosphorelay signal transduction system"/>
    <property type="evidence" value="ECO:0007669"/>
    <property type="project" value="InterPro"/>
</dbReference>
<dbReference type="Pfam" id="PF00072">
    <property type="entry name" value="Response_reg"/>
    <property type="match status" value="1"/>
</dbReference>
<dbReference type="InterPro" id="IPR025944">
    <property type="entry name" value="Sigma_54_int_dom_CS"/>
</dbReference>
<dbReference type="Gene3D" id="3.40.50.300">
    <property type="entry name" value="P-loop containing nucleotide triphosphate hydrolases"/>
    <property type="match status" value="1"/>
</dbReference>
<evidence type="ECO:0000256" key="2">
    <source>
        <dbReference type="ARBA" id="ARBA00022840"/>
    </source>
</evidence>
<dbReference type="GO" id="GO:0005524">
    <property type="term" value="F:ATP binding"/>
    <property type="evidence" value="ECO:0007669"/>
    <property type="project" value="UniProtKB-KW"/>
</dbReference>
<evidence type="ECO:0000256" key="4">
    <source>
        <dbReference type="ARBA" id="ARBA00023125"/>
    </source>
</evidence>
<keyword evidence="10" id="KW-1185">Reference proteome</keyword>
<dbReference type="PRINTS" id="PR01590">
    <property type="entry name" value="HTHFIS"/>
</dbReference>
<dbReference type="PANTHER" id="PTHR32071:SF113">
    <property type="entry name" value="ALGINATE BIOSYNTHESIS TRANSCRIPTIONAL REGULATORY PROTEIN ALGB"/>
    <property type="match status" value="1"/>
</dbReference>
<dbReference type="CDD" id="cd00156">
    <property type="entry name" value="REC"/>
    <property type="match status" value="1"/>
</dbReference>
<dbReference type="Gene3D" id="1.10.8.60">
    <property type="match status" value="1"/>
</dbReference>
<dbReference type="Pfam" id="PF00158">
    <property type="entry name" value="Sigma54_activat"/>
    <property type="match status" value="1"/>
</dbReference>
<dbReference type="SMART" id="SM00382">
    <property type="entry name" value="AAA"/>
    <property type="match status" value="1"/>
</dbReference>
<reference evidence="9 10" key="1">
    <citation type="submission" date="2015-01" db="EMBL/GenBank/DDBJ databases">
        <title>Genome sequence of the anaerobic bacterium Geobacter soli GSS01, a dissimilatory Fe(III) reducer from soil.</title>
        <authorList>
            <person name="Yang G."/>
            <person name="Zhou S."/>
        </authorList>
    </citation>
    <scope>NUCLEOTIDE SEQUENCE [LARGE SCALE GENOMIC DNA]</scope>
    <source>
        <strain evidence="9 10">GSS01</strain>
    </source>
</reference>
<keyword evidence="1" id="KW-0547">Nucleotide-binding</keyword>
<dbReference type="Proteomes" id="UP000031433">
    <property type="component" value="Unassembled WGS sequence"/>
</dbReference>
<keyword evidence="5" id="KW-0804">Transcription</keyword>
<comment type="caution">
    <text evidence="9">The sequence shown here is derived from an EMBL/GenBank/DDBJ whole genome shotgun (WGS) entry which is preliminary data.</text>
</comment>
<feature type="domain" description="Response regulatory" evidence="8">
    <location>
        <begin position="4"/>
        <end position="118"/>
    </location>
</feature>
<keyword evidence="6" id="KW-0597">Phosphoprotein</keyword>
<sequence length="453" mass="49873">MTTRVLIAEDDSTFRGFLRTVLKGEGYDIREAAGGEEALALLRRESFDLVLSDLRMPGIGGLELLRASREDPYPPAFVILTAFGTIEEAVAAVKEGAADFLTKPLKDPDTLRVLVGRVLSGKSREREYLALKETETAGLPPEDLIFAGEAMVPVRRLVGEVAPTGTTVLISGESGTGKELIARAVHLLSPRHGAGFVAVNCAAIPEPLLESELFGHERGAFTGAVQARRGKFELAQGGTLFLDEIGELPLPLQAKLLRVLQERAFERVGGNREIRADVRVVAATNRDLAVEIRERRFREDLFYRLNVFPVALPPLRERRDALPHLVNWFIRRFSGMTGKKIRGIEPDAMAALKRYPWPGNIRELQNAIERGVILARHALTLDDLPDTFRAPLPAGQEGEGVLKGVEREAILAALKSCGNNRRLAAEKLGISRRTLQYRLREYGLVGDDRDGAN</sequence>
<dbReference type="InterPro" id="IPR025662">
    <property type="entry name" value="Sigma_54_int_dom_ATP-bd_1"/>
</dbReference>
<dbReference type="InterPro" id="IPR003593">
    <property type="entry name" value="AAA+_ATPase"/>
</dbReference>
<evidence type="ECO:0000259" key="7">
    <source>
        <dbReference type="PROSITE" id="PS50045"/>
    </source>
</evidence>
<protein>
    <submittedName>
        <fullName evidence="9">Chemotaxis protein CheY</fullName>
    </submittedName>
</protein>
<evidence type="ECO:0000256" key="5">
    <source>
        <dbReference type="ARBA" id="ARBA00023163"/>
    </source>
</evidence>
<keyword evidence="3" id="KW-0805">Transcription regulation</keyword>
<dbReference type="InterPro" id="IPR009057">
    <property type="entry name" value="Homeodomain-like_sf"/>
</dbReference>
<dbReference type="InterPro" id="IPR002078">
    <property type="entry name" value="Sigma_54_int"/>
</dbReference>
<feature type="domain" description="Sigma-54 factor interaction" evidence="7">
    <location>
        <begin position="144"/>
        <end position="373"/>
    </location>
</feature>
<evidence type="ECO:0000256" key="1">
    <source>
        <dbReference type="ARBA" id="ARBA00022741"/>
    </source>
</evidence>